<evidence type="ECO:0000313" key="4">
    <source>
        <dbReference type="Proteomes" id="UP000271098"/>
    </source>
</evidence>
<feature type="transmembrane region" description="Helical" evidence="1">
    <location>
        <begin position="41"/>
        <end position="61"/>
    </location>
</feature>
<keyword evidence="1" id="KW-1133">Transmembrane helix</keyword>
<evidence type="ECO:0000256" key="1">
    <source>
        <dbReference type="SAM" id="Phobius"/>
    </source>
</evidence>
<keyword evidence="1" id="KW-0472">Membrane</keyword>
<sequence>MILTRTMFISCILTIFLHVLPMAARYICRRYEVEGLEFVTLYGTISSNLNPLAILATIFLLQDDIREAAVVQLPQRLQLMLQRFLPKKYFVFNTSIKTLETNKTVRR</sequence>
<reference evidence="3 4" key="1">
    <citation type="submission" date="2018-11" db="EMBL/GenBank/DDBJ databases">
        <authorList>
            <consortium name="Pathogen Informatics"/>
        </authorList>
    </citation>
    <scope>NUCLEOTIDE SEQUENCE [LARGE SCALE GENOMIC DNA]</scope>
</reference>
<name>A0A3P6R312_9BILA</name>
<evidence type="ECO:0000313" key="3">
    <source>
        <dbReference type="EMBL" id="VDK49733.1"/>
    </source>
</evidence>
<keyword evidence="1" id="KW-0812">Transmembrane</keyword>
<evidence type="ECO:0008006" key="5">
    <source>
        <dbReference type="Google" id="ProtNLM"/>
    </source>
</evidence>
<keyword evidence="2" id="KW-0732">Signal</keyword>
<proteinExistence type="predicted"/>
<evidence type="ECO:0000256" key="2">
    <source>
        <dbReference type="SAM" id="SignalP"/>
    </source>
</evidence>
<feature type="chain" id="PRO_5017939680" description="G_PROTEIN_RECEP_F1_2 domain-containing protein" evidence="2">
    <location>
        <begin position="25"/>
        <end position="107"/>
    </location>
</feature>
<keyword evidence="4" id="KW-1185">Reference proteome</keyword>
<gene>
    <name evidence="3" type="ORF">GPUH_LOCUS5217</name>
</gene>
<organism evidence="3 4">
    <name type="scientific">Gongylonema pulchrum</name>
    <dbReference type="NCBI Taxonomy" id="637853"/>
    <lineage>
        <taxon>Eukaryota</taxon>
        <taxon>Metazoa</taxon>
        <taxon>Ecdysozoa</taxon>
        <taxon>Nematoda</taxon>
        <taxon>Chromadorea</taxon>
        <taxon>Rhabditida</taxon>
        <taxon>Spirurina</taxon>
        <taxon>Spiruromorpha</taxon>
        <taxon>Spiruroidea</taxon>
        <taxon>Gongylonematidae</taxon>
        <taxon>Gongylonema</taxon>
    </lineage>
</organism>
<dbReference type="AlphaFoldDB" id="A0A3P6R312"/>
<feature type="signal peptide" evidence="2">
    <location>
        <begin position="1"/>
        <end position="24"/>
    </location>
</feature>
<accession>A0A3P6R312</accession>
<protein>
    <recommendedName>
        <fullName evidence="5">G_PROTEIN_RECEP_F1_2 domain-containing protein</fullName>
    </recommendedName>
</protein>
<dbReference type="EMBL" id="UYRT01010769">
    <property type="protein sequence ID" value="VDK49733.1"/>
    <property type="molecule type" value="Genomic_DNA"/>
</dbReference>
<dbReference type="Proteomes" id="UP000271098">
    <property type="component" value="Unassembled WGS sequence"/>
</dbReference>